<name>A0ABW3ZJK4_9RHOB</name>
<keyword evidence="3" id="KW-1185">Reference proteome</keyword>
<keyword evidence="1" id="KW-0732">Signal</keyword>
<dbReference type="Proteomes" id="UP001597135">
    <property type="component" value="Unassembled WGS sequence"/>
</dbReference>
<gene>
    <name evidence="2" type="ORF">ACFQ4E_11715</name>
</gene>
<reference evidence="3" key="1">
    <citation type="journal article" date="2019" name="Int. J. Syst. Evol. Microbiol.">
        <title>The Global Catalogue of Microorganisms (GCM) 10K type strain sequencing project: providing services to taxonomists for standard genome sequencing and annotation.</title>
        <authorList>
            <consortium name="The Broad Institute Genomics Platform"/>
            <consortium name="The Broad Institute Genome Sequencing Center for Infectious Disease"/>
            <person name="Wu L."/>
            <person name="Ma J."/>
        </authorList>
    </citation>
    <scope>NUCLEOTIDE SEQUENCE [LARGE SCALE GENOMIC DNA]</scope>
    <source>
        <strain evidence="3">CCUG 62953</strain>
    </source>
</reference>
<proteinExistence type="predicted"/>
<feature type="chain" id="PRO_5047305309" evidence="1">
    <location>
        <begin position="21"/>
        <end position="304"/>
    </location>
</feature>
<protein>
    <submittedName>
        <fullName evidence="2">Uncharacterized protein</fullName>
    </submittedName>
</protein>
<accession>A0ABW3ZJK4</accession>
<feature type="signal peptide" evidence="1">
    <location>
        <begin position="1"/>
        <end position="20"/>
    </location>
</feature>
<organism evidence="2 3">
    <name type="scientific">Litorisediminicola beolgyonensis</name>
    <dbReference type="NCBI Taxonomy" id="1173614"/>
    <lineage>
        <taxon>Bacteria</taxon>
        <taxon>Pseudomonadati</taxon>
        <taxon>Pseudomonadota</taxon>
        <taxon>Alphaproteobacteria</taxon>
        <taxon>Rhodobacterales</taxon>
        <taxon>Paracoccaceae</taxon>
        <taxon>Litorisediminicola</taxon>
    </lineage>
</organism>
<evidence type="ECO:0000313" key="3">
    <source>
        <dbReference type="Proteomes" id="UP001597135"/>
    </source>
</evidence>
<evidence type="ECO:0000256" key="1">
    <source>
        <dbReference type="SAM" id="SignalP"/>
    </source>
</evidence>
<comment type="caution">
    <text evidence="2">The sequence shown here is derived from an EMBL/GenBank/DDBJ whole genome shotgun (WGS) entry which is preliminary data.</text>
</comment>
<dbReference type="EMBL" id="JBHTMU010000018">
    <property type="protein sequence ID" value="MFD1343088.1"/>
    <property type="molecule type" value="Genomic_DNA"/>
</dbReference>
<evidence type="ECO:0000313" key="2">
    <source>
        <dbReference type="EMBL" id="MFD1343088.1"/>
    </source>
</evidence>
<sequence length="304" mass="33716">MLRSIMLSLALTLLALPAAAARDDVLALAKKGWVYQLRTTMIGRDMSIPVRINGRLLAGASICIVGERPRRQTRLILDEFRALLAEVHGKPVPMRYAGPTARLCGAGRTVILRLYSGRPPNSALTDDLAWMNDSYALGLPTNRLYTAGSPAMAQTFFGRRGAGTHIMVKQPARDDVTELEAAFYRSILVEELFQTFTFGMDILHFDRSGIFQSKLQEFPVDLRYMNWDSQGFMQGLLGSNPSGLCEFDVFMLHAIATAPVEQTNEPAFLEFIAEGYDELMARAQVTLADPGYADLIDAECRSRN</sequence>